<gene>
    <name evidence="1" type="ORF">DH2020_022288</name>
</gene>
<proteinExistence type="predicted"/>
<dbReference type="Proteomes" id="UP001318860">
    <property type="component" value="Unassembled WGS sequence"/>
</dbReference>
<keyword evidence="2" id="KW-1185">Reference proteome</keyword>
<dbReference type="InterPro" id="IPR011990">
    <property type="entry name" value="TPR-like_helical_dom_sf"/>
</dbReference>
<evidence type="ECO:0000313" key="2">
    <source>
        <dbReference type="Proteomes" id="UP001318860"/>
    </source>
</evidence>
<dbReference type="PANTHER" id="PTHR26312:SF176">
    <property type="entry name" value="TETRATRICOPEPTIDE-LIKE HELICAL DOMAIN-CONTAINING PROTEIN-RELATED"/>
    <property type="match status" value="1"/>
</dbReference>
<dbReference type="SUPFAM" id="SSF48452">
    <property type="entry name" value="TPR-like"/>
    <property type="match status" value="1"/>
</dbReference>
<reference evidence="1 2" key="1">
    <citation type="journal article" date="2021" name="Comput. Struct. Biotechnol. J.">
        <title>De novo genome assembly of the potent medicinal plant Rehmannia glutinosa using nanopore technology.</title>
        <authorList>
            <person name="Ma L."/>
            <person name="Dong C."/>
            <person name="Song C."/>
            <person name="Wang X."/>
            <person name="Zheng X."/>
            <person name="Niu Y."/>
            <person name="Chen S."/>
            <person name="Feng W."/>
        </authorList>
    </citation>
    <scope>NUCLEOTIDE SEQUENCE [LARGE SCALE GENOMIC DNA]</scope>
    <source>
        <strain evidence="1">DH-2019</strain>
    </source>
</reference>
<protein>
    <submittedName>
        <fullName evidence="1">Uncharacterized protein</fullName>
    </submittedName>
</protein>
<dbReference type="EMBL" id="JABTTQ020000012">
    <property type="protein sequence ID" value="KAK6145468.1"/>
    <property type="molecule type" value="Genomic_DNA"/>
</dbReference>
<comment type="caution">
    <text evidence="1">The sequence shown here is derived from an EMBL/GenBank/DDBJ whole genome shotgun (WGS) entry which is preliminary data.</text>
</comment>
<dbReference type="Gene3D" id="1.25.40.10">
    <property type="entry name" value="Tetratricopeptide repeat domain"/>
    <property type="match status" value="1"/>
</dbReference>
<name>A0ABR0WDB0_REHGL</name>
<evidence type="ECO:0000313" key="1">
    <source>
        <dbReference type="EMBL" id="KAK6145468.1"/>
    </source>
</evidence>
<accession>A0ABR0WDB0</accession>
<dbReference type="PANTHER" id="PTHR26312">
    <property type="entry name" value="TETRATRICOPEPTIDE REPEAT PROTEIN 5"/>
    <property type="match status" value="1"/>
</dbReference>
<organism evidence="1 2">
    <name type="scientific">Rehmannia glutinosa</name>
    <name type="common">Chinese foxglove</name>
    <dbReference type="NCBI Taxonomy" id="99300"/>
    <lineage>
        <taxon>Eukaryota</taxon>
        <taxon>Viridiplantae</taxon>
        <taxon>Streptophyta</taxon>
        <taxon>Embryophyta</taxon>
        <taxon>Tracheophyta</taxon>
        <taxon>Spermatophyta</taxon>
        <taxon>Magnoliopsida</taxon>
        <taxon>eudicotyledons</taxon>
        <taxon>Gunneridae</taxon>
        <taxon>Pentapetalae</taxon>
        <taxon>asterids</taxon>
        <taxon>lamiids</taxon>
        <taxon>Lamiales</taxon>
        <taxon>Orobanchaceae</taxon>
        <taxon>Rehmannieae</taxon>
        <taxon>Rehmannia</taxon>
    </lineage>
</organism>
<sequence>MSLRAVPSTLKCSHYAPSAASSLSSLSPRLSKNCEFDRPISLIVLCNPFVSTTHLKSHNLNKISRVDTVRRSCRSNSDDFYPSFRVEGLAKSSDSEENEGLRKKKVHFTISKSSPFNGKYRTDQDLLLHSRFDFLEPMMLGIKPEFPDWPDQETVIWANIEQKAKSFDIPLSLRMIKKKLQWEEGITLTDSKESSGYCSVKTAFASMVFIIVELQSYALQMREALCHEDLEIISSKVQKEMHSSFVWLFQQVFSRTPALMLHVMILLANFSVYSASHNISISENQVHFYPQIESSLSSLVSENGIEGERKTQIGNFPESGQESSVYTSDLSEMNLWNSMVDDAKNMREGVEDDEILDNDTMRYFVSPVTVEIEPDGYEDYLRTDLLYQMNLSQEPNNPLLLCNYAQFLHLVAHDYDRAEECFKRAVQVLPPDAESLSQYANFLWIIRMDIMGAEERFLQALAIEPDNSYFASRYANFLWSTGGEETCFPINNSPNPNL</sequence>